<reference evidence="6" key="1">
    <citation type="journal article" date="2020" name="Stud. Mycol.">
        <title>101 Dothideomycetes genomes: a test case for predicting lifestyles and emergence of pathogens.</title>
        <authorList>
            <person name="Haridas S."/>
            <person name="Albert R."/>
            <person name="Binder M."/>
            <person name="Bloem J."/>
            <person name="Labutti K."/>
            <person name="Salamov A."/>
            <person name="Andreopoulos B."/>
            <person name="Baker S."/>
            <person name="Barry K."/>
            <person name="Bills G."/>
            <person name="Bluhm B."/>
            <person name="Cannon C."/>
            <person name="Castanera R."/>
            <person name="Culley D."/>
            <person name="Daum C."/>
            <person name="Ezra D."/>
            <person name="Gonzalez J."/>
            <person name="Henrissat B."/>
            <person name="Kuo A."/>
            <person name="Liang C."/>
            <person name="Lipzen A."/>
            <person name="Lutzoni F."/>
            <person name="Magnuson J."/>
            <person name="Mondo S."/>
            <person name="Nolan M."/>
            <person name="Ohm R."/>
            <person name="Pangilinan J."/>
            <person name="Park H.-J."/>
            <person name="Ramirez L."/>
            <person name="Alfaro M."/>
            <person name="Sun H."/>
            <person name="Tritt A."/>
            <person name="Yoshinaga Y."/>
            <person name="Zwiers L.-H."/>
            <person name="Turgeon B."/>
            <person name="Goodwin S."/>
            <person name="Spatafora J."/>
            <person name="Crous P."/>
            <person name="Grigoriev I."/>
        </authorList>
    </citation>
    <scope>NUCLEOTIDE SEQUENCE</scope>
    <source>
        <strain evidence="6">CBS 269.34</strain>
    </source>
</reference>
<sequence length="193" mass="21480">MSSTIPLNSTEFIANRLTNIDATSNVEVPDKCPICHEDFNASHPAVQITNIPDCTHIFGRGCLMSWLSSGRNNQNTCPMCRQRLYRESGDHLVPRIPIHRQSLRNILVGWSTPADTIDRLLPNREEHDGQGTEALSDDAEFAGVIRHLVSNNGEREGGFEALLRGFDEAMAQAAGRAVRARQAGQEHYEEDDE</sequence>
<dbReference type="SUPFAM" id="SSF57850">
    <property type="entry name" value="RING/U-box"/>
    <property type="match status" value="1"/>
</dbReference>
<name>A0A6A6R3Z9_9PEZI</name>
<dbReference type="SMART" id="SM00184">
    <property type="entry name" value="RING"/>
    <property type="match status" value="1"/>
</dbReference>
<dbReference type="InterPro" id="IPR013083">
    <property type="entry name" value="Znf_RING/FYVE/PHD"/>
</dbReference>
<accession>A0A6A6R3Z9</accession>
<evidence type="ECO:0000313" key="6">
    <source>
        <dbReference type="EMBL" id="KAF2498137.1"/>
    </source>
</evidence>
<dbReference type="PANTHER" id="PTHR22763">
    <property type="entry name" value="RING ZINC FINGER PROTEIN"/>
    <property type="match status" value="1"/>
</dbReference>
<dbReference type="PROSITE" id="PS50089">
    <property type="entry name" value="ZF_RING_2"/>
    <property type="match status" value="1"/>
</dbReference>
<dbReference type="InterPro" id="IPR001841">
    <property type="entry name" value="Znf_RING"/>
</dbReference>
<dbReference type="EMBL" id="MU004185">
    <property type="protein sequence ID" value="KAF2498137.1"/>
    <property type="molecule type" value="Genomic_DNA"/>
</dbReference>
<organism evidence="6 7">
    <name type="scientific">Lophium mytilinum</name>
    <dbReference type="NCBI Taxonomy" id="390894"/>
    <lineage>
        <taxon>Eukaryota</taxon>
        <taxon>Fungi</taxon>
        <taxon>Dikarya</taxon>
        <taxon>Ascomycota</taxon>
        <taxon>Pezizomycotina</taxon>
        <taxon>Dothideomycetes</taxon>
        <taxon>Pleosporomycetidae</taxon>
        <taxon>Mytilinidiales</taxon>
        <taxon>Mytilinidiaceae</taxon>
        <taxon>Lophium</taxon>
    </lineage>
</organism>
<keyword evidence="7" id="KW-1185">Reference proteome</keyword>
<dbReference type="GO" id="GO:0043161">
    <property type="term" value="P:proteasome-mediated ubiquitin-dependent protein catabolic process"/>
    <property type="evidence" value="ECO:0007669"/>
    <property type="project" value="TreeGrafter"/>
</dbReference>
<evidence type="ECO:0000256" key="4">
    <source>
        <dbReference type="PROSITE-ProRule" id="PRU00175"/>
    </source>
</evidence>
<dbReference type="GO" id="GO:0005789">
    <property type="term" value="C:endoplasmic reticulum membrane"/>
    <property type="evidence" value="ECO:0007669"/>
    <property type="project" value="UniProtKB-SubCell"/>
</dbReference>
<evidence type="ECO:0000256" key="3">
    <source>
        <dbReference type="ARBA" id="ARBA00022833"/>
    </source>
</evidence>
<dbReference type="AlphaFoldDB" id="A0A6A6R3Z9"/>
<feature type="domain" description="RING-type" evidence="5">
    <location>
        <begin position="32"/>
        <end position="81"/>
    </location>
</feature>
<dbReference type="Pfam" id="PF13639">
    <property type="entry name" value="zf-RING_2"/>
    <property type="match status" value="1"/>
</dbReference>
<protein>
    <recommendedName>
        <fullName evidence="5">RING-type domain-containing protein</fullName>
    </recommendedName>
</protein>
<evidence type="ECO:0000256" key="1">
    <source>
        <dbReference type="ARBA" id="ARBA00022723"/>
    </source>
</evidence>
<dbReference type="PANTHER" id="PTHR22763:SF184">
    <property type="entry name" value="E3 UBIQUITIN-PROTEIN LIGASE SYNOVIOLIN"/>
    <property type="match status" value="1"/>
</dbReference>
<dbReference type="InterPro" id="IPR050731">
    <property type="entry name" value="HRD1_E3_ubiq-ligases"/>
</dbReference>
<dbReference type="GO" id="GO:0036503">
    <property type="term" value="P:ERAD pathway"/>
    <property type="evidence" value="ECO:0007669"/>
    <property type="project" value="TreeGrafter"/>
</dbReference>
<evidence type="ECO:0000256" key="2">
    <source>
        <dbReference type="ARBA" id="ARBA00022771"/>
    </source>
</evidence>
<keyword evidence="1" id="KW-0479">Metal-binding</keyword>
<gene>
    <name evidence="6" type="ORF">BU16DRAFT_604157</name>
</gene>
<dbReference type="Gene3D" id="3.30.40.10">
    <property type="entry name" value="Zinc/RING finger domain, C3HC4 (zinc finger)"/>
    <property type="match status" value="1"/>
</dbReference>
<dbReference type="GO" id="GO:0008270">
    <property type="term" value="F:zinc ion binding"/>
    <property type="evidence" value="ECO:0007669"/>
    <property type="project" value="UniProtKB-KW"/>
</dbReference>
<dbReference type="Proteomes" id="UP000799750">
    <property type="component" value="Unassembled WGS sequence"/>
</dbReference>
<evidence type="ECO:0000313" key="7">
    <source>
        <dbReference type="Proteomes" id="UP000799750"/>
    </source>
</evidence>
<keyword evidence="3" id="KW-0862">Zinc</keyword>
<evidence type="ECO:0000259" key="5">
    <source>
        <dbReference type="PROSITE" id="PS50089"/>
    </source>
</evidence>
<dbReference type="GO" id="GO:0061630">
    <property type="term" value="F:ubiquitin protein ligase activity"/>
    <property type="evidence" value="ECO:0007669"/>
    <property type="project" value="UniProtKB-EC"/>
</dbReference>
<keyword evidence="2 4" id="KW-0863">Zinc-finger</keyword>
<proteinExistence type="predicted"/>
<dbReference type="OrthoDB" id="8062037at2759"/>